<protein>
    <submittedName>
        <fullName evidence="1">Uncharacterized protein</fullName>
    </submittedName>
</protein>
<proteinExistence type="predicted"/>
<comment type="caution">
    <text evidence="1">The sequence shown here is derived from an EMBL/GenBank/DDBJ whole genome shotgun (WGS) entry which is preliminary data.</text>
</comment>
<dbReference type="Proteomes" id="UP000006247">
    <property type="component" value="Unassembled WGS sequence"/>
</dbReference>
<evidence type="ECO:0000313" key="1">
    <source>
        <dbReference type="EMBL" id="EEG26177.1"/>
    </source>
</evidence>
<accession>C0E5N1</accession>
<reference evidence="1 2" key="1">
    <citation type="submission" date="2009-01" db="EMBL/GenBank/DDBJ databases">
        <authorList>
            <person name="Fulton L."/>
            <person name="Clifton S."/>
            <person name="Chinwalla A.T."/>
            <person name="Mitreva M."/>
            <person name="Sodergren E."/>
            <person name="Weinstock G."/>
            <person name="Clifton S."/>
            <person name="Dooling D.J."/>
            <person name="Fulton B."/>
            <person name="Minx P."/>
            <person name="Pepin K.H."/>
            <person name="Johnson M."/>
            <person name="Bhonagiri V."/>
            <person name="Nash W.E."/>
            <person name="Mardis E.R."/>
            <person name="Wilson R.K."/>
        </authorList>
    </citation>
    <scope>NUCLEOTIDE SEQUENCE [LARGE SCALE GENOMIC DNA]</scope>
    <source>
        <strain evidence="1 2">ATCC 33806</strain>
    </source>
</reference>
<organism evidence="1 2">
    <name type="scientific">Corynebacterium matruchotii ATCC 33806</name>
    <dbReference type="NCBI Taxonomy" id="566549"/>
    <lineage>
        <taxon>Bacteria</taxon>
        <taxon>Bacillati</taxon>
        <taxon>Actinomycetota</taxon>
        <taxon>Actinomycetes</taxon>
        <taxon>Mycobacteriales</taxon>
        <taxon>Corynebacteriaceae</taxon>
        <taxon>Corynebacterium</taxon>
    </lineage>
</organism>
<evidence type="ECO:0000313" key="2">
    <source>
        <dbReference type="Proteomes" id="UP000006247"/>
    </source>
</evidence>
<dbReference type="AlphaFoldDB" id="C0E5N1"/>
<dbReference type="EMBL" id="ACEB01000035">
    <property type="protein sequence ID" value="EEG26177.1"/>
    <property type="molecule type" value="Genomic_DNA"/>
</dbReference>
<sequence length="65" mass="6517">MLVRAQVPVVAVPGWGWAPRFASPSPAAATARVAAQAAALARVSSPSRAAAYTIAATPAAYPEAE</sequence>
<gene>
    <name evidence="1" type="ORF">CORMATOL_02279</name>
</gene>
<name>C0E5N1_9CORY</name>
<dbReference type="HOGENOM" id="CLU_2842370_0_0_11"/>